<evidence type="ECO:0000313" key="2">
    <source>
        <dbReference type="EMBL" id="CAB4173172.1"/>
    </source>
</evidence>
<evidence type="ECO:0000259" key="1">
    <source>
        <dbReference type="Pfam" id="PF18922"/>
    </source>
</evidence>
<proteinExistence type="predicted"/>
<protein>
    <recommendedName>
        <fullName evidence="1">DUF5672 domain-containing protein</fullName>
    </recommendedName>
</protein>
<gene>
    <name evidence="2" type="ORF">UFOVP950_36</name>
</gene>
<feature type="domain" description="DUF5672" evidence="1">
    <location>
        <begin position="45"/>
        <end position="164"/>
    </location>
</feature>
<dbReference type="InterPro" id="IPR043729">
    <property type="entry name" value="DUF5672"/>
</dbReference>
<dbReference type="EMBL" id="LR796894">
    <property type="protein sequence ID" value="CAB4173172.1"/>
    <property type="molecule type" value="Genomic_DNA"/>
</dbReference>
<sequence length="188" mass="21896">MNAAIIIDDREAIANKAISEHKKFIPKSWEIFNIKPPYEGGIYHIKTAMVYNNILTNANFWRGCRFDRVLVFQHDSGLLKEGIEDFLEWDFIGAWIKNIPGCMNGGLSIRNPKVMYEICVKHPYKGMAVHGNEDIYFCNKMRELGYKLPDKETCNKFSVETEFELGSVGYHAIDKYHKNYKEIINQYD</sequence>
<accession>A0A6J5PPR0</accession>
<dbReference type="Pfam" id="PF18922">
    <property type="entry name" value="DUF5672"/>
    <property type="match status" value="1"/>
</dbReference>
<organism evidence="2">
    <name type="scientific">uncultured Caudovirales phage</name>
    <dbReference type="NCBI Taxonomy" id="2100421"/>
    <lineage>
        <taxon>Viruses</taxon>
        <taxon>Duplodnaviria</taxon>
        <taxon>Heunggongvirae</taxon>
        <taxon>Uroviricota</taxon>
        <taxon>Caudoviricetes</taxon>
        <taxon>Peduoviridae</taxon>
        <taxon>Maltschvirus</taxon>
        <taxon>Maltschvirus maltsch</taxon>
    </lineage>
</organism>
<reference evidence="2" key="1">
    <citation type="submission" date="2020-05" db="EMBL/GenBank/DDBJ databases">
        <authorList>
            <person name="Chiriac C."/>
            <person name="Salcher M."/>
            <person name="Ghai R."/>
            <person name="Kavagutti S V."/>
        </authorList>
    </citation>
    <scope>NUCLEOTIDE SEQUENCE</scope>
</reference>
<name>A0A6J5PPR0_9CAUD</name>